<feature type="region of interest" description="Disordered" evidence="1">
    <location>
        <begin position="1026"/>
        <end position="1055"/>
    </location>
</feature>
<dbReference type="EMBL" id="UIVT01000001">
    <property type="protein sequence ID" value="SVP89333.1"/>
    <property type="molecule type" value="Genomic_DNA"/>
</dbReference>
<dbReference type="AlphaFoldDB" id="A0A3B0MK83"/>
<gene>
    <name evidence="2" type="ORF">TAT_000118600</name>
    <name evidence="3" type="ORF">TAV_000117900</name>
</gene>
<protein>
    <submittedName>
        <fullName evidence="3">Uncharacterized protein</fullName>
    </submittedName>
</protein>
<feature type="region of interest" description="Disordered" evidence="1">
    <location>
        <begin position="1118"/>
        <end position="1162"/>
    </location>
</feature>
<feature type="compositionally biased region" description="Polar residues" evidence="1">
    <location>
        <begin position="1118"/>
        <end position="1155"/>
    </location>
</feature>
<evidence type="ECO:0000256" key="1">
    <source>
        <dbReference type="SAM" id="MobiDB-lite"/>
    </source>
</evidence>
<sequence length="1232" mass="135761">MENLDIERIKLYELSIILNNFNIKVPQITKSLINSFGKILDIFDYNFKLKNPKFINQIENNNLLGNLENNNLFGNGLDNLENVNLLQNVDLLGNLENLENADVLRNGLVNLENGLVNGLENGLVNLENGDLLENMYENILPINIELLSKQTKIQYNNYLTNLNKYNKLTENKIGNVIGNGNGNEGENGSGNGSGNENGNQLENETRNENLNENKNLCLNCFIKFGINYCNNCFKYFCNQCFNKHSPVTVTGPTGTGTEVTGIKDTNNLTTSNTKDIGTVGASTVTEENNNTKIASSGKGANSTLMECTMGKGAKFTAMECTMGKGANSTATECTMGTPGKGANFTLMECTTTTPLYTTNNPLYTNPITTTITPTTGLEVMLYNEIKTFPYELCNKHPNTPVNPNSPVNSLNPLNPNSTLNPNSPLNPVNFINPVNHELEKRLVCITCDFKLICEKCRLEHRNHKIIIIEMGIIEIKEYINDCIGILLEKKNSYIPIKLELRQIKLNENNRINNIIQSINDILRNKIYIIENEIKILQQLCTNQLNYLLNLSNKFNNYLIKKLLRLKNYLQINDPGLQLNIFIEIKNDYESLLYFSQDLNDLILDIPHWQLNVNNINNLLNDLNFRINTNLEEFFTLFQFFINIINETKEFILSITSVTVLGQAATNGSKDSKDISSKGISSTTGTIGASTVTEENNSTKIAATGKGANSTLMECTPGKGANFTAMECTMGKGANFTAMECTMGIKDTKGVGVDTKVAPFGVGGKGAKLAPLGVVGRGPHTVTEEIIYNGELRGIFWRKDYIHRIICKRAIILYNNKLYIFNNDNPFNTSVTVSGTPNSTSPKRLTNTFNTGKGANSTMGKGANDTFSTTGKGTIGASTVTEGKGAIGTRFESQSSNTTGRGPDTVMEEIESIIELKSVILRTYDDENLSDFSKLIRIRMPNGFELIEKNGKETRIWSFTNESKNLILLWISKLKLLTKNNFTKNNFTNNNFNNNNFNNNNLSIGKDFNLPIPPINKVNSSVTVSGPTGKGANDTFNTTGKGANDTFGSPGKGANSTAMECTTGKGANDSSPKGAVGTVGASTVTNDFKNISIELKKIKENSTLLYDKCFNKFNSPVTVSGPPESTSPKRLTDTTIGKGANSTKDTTGTDGVNTETNTKDPFGAAVGASTVTEEIELSVGRYKLPNPKKEKLNNNLKNTKLNNLKNTKLIENDFYPQIISPKSIHQFFQSKYY</sequence>
<reference evidence="3" key="1">
    <citation type="submission" date="2018-07" db="EMBL/GenBank/DDBJ databases">
        <authorList>
            <person name="Quirk P.G."/>
            <person name="Krulwich T.A."/>
        </authorList>
    </citation>
    <scope>NUCLEOTIDE SEQUENCE</scope>
    <source>
        <strain evidence="3">Anand</strain>
    </source>
</reference>
<dbReference type="SUPFAM" id="SSF57845">
    <property type="entry name" value="B-box zinc-binding domain"/>
    <property type="match status" value="1"/>
</dbReference>
<dbReference type="VEuPathDB" id="PiroplasmaDB:TA09620"/>
<name>A0A3B0MK83_THEAN</name>
<dbReference type="PANTHER" id="PTHR42264">
    <property type="entry name" value="EPHRIN_REC_LIKE DOMAIN-CONTAINING PROTEIN"/>
    <property type="match status" value="1"/>
</dbReference>
<feature type="region of interest" description="Disordered" evidence="1">
    <location>
        <begin position="179"/>
        <end position="202"/>
    </location>
</feature>
<feature type="compositionally biased region" description="Gly residues" evidence="1">
    <location>
        <begin position="179"/>
        <end position="195"/>
    </location>
</feature>
<evidence type="ECO:0000313" key="2">
    <source>
        <dbReference type="EMBL" id="SVP89333.1"/>
    </source>
</evidence>
<dbReference type="EMBL" id="UIVS01000001">
    <property type="protein sequence ID" value="SVP90473.1"/>
    <property type="molecule type" value="Genomic_DNA"/>
</dbReference>
<proteinExistence type="predicted"/>
<evidence type="ECO:0000313" key="3">
    <source>
        <dbReference type="EMBL" id="SVP90473.1"/>
    </source>
</evidence>
<feature type="region of interest" description="Disordered" evidence="1">
    <location>
        <begin position="832"/>
        <end position="866"/>
    </location>
</feature>
<organism evidence="3">
    <name type="scientific">Theileria annulata</name>
    <dbReference type="NCBI Taxonomy" id="5874"/>
    <lineage>
        <taxon>Eukaryota</taxon>
        <taxon>Sar</taxon>
        <taxon>Alveolata</taxon>
        <taxon>Apicomplexa</taxon>
        <taxon>Aconoidasida</taxon>
        <taxon>Piroplasmida</taxon>
        <taxon>Theileriidae</taxon>
        <taxon>Theileria</taxon>
    </lineage>
</organism>
<accession>A0A3B0MK83</accession>